<sequence>MPLFSEAFNLAGRAFAGESIIVIMRTDVRQRPDGRRRERPSLVVLSAIMEKAGYSDATEFETCLYDVIDPDALDGLFHHGTRHGRVEFSLDGYRVHVLSDGTVELADE</sequence>
<evidence type="ECO:0000313" key="3">
    <source>
        <dbReference type="Proteomes" id="UP001501729"/>
    </source>
</evidence>
<keyword evidence="3" id="KW-1185">Reference proteome</keyword>
<dbReference type="InterPro" id="IPR040624">
    <property type="entry name" value="HalOD1"/>
</dbReference>
<organism evidence="2 3">
    <name type="scientific">Haladaptatus pallidirubidus</name>
    <dbReference type="NCBI Taxonomy" id="1008152"/>
    <lineage>
        <taxon>Archaea</taxon>
        <taxon>Methanobacteriati</taxon>
        <taxon>Methanobacteriota</taxon>
        <taxon>Stenosarchaea group</taxon>
        <taxon>Halobacteria</taxon>
        <taxon>Halobacteriales</taxon>
        <taxon>Haladaptataceae</taxon>
        <taxon>Haladaptatus</taxon>
    </lineage>
</organism>
<accession>A0AAV3UCC4</accession>
<dbReference type="Proteomes" id="UP001501729">
    <property type="component" value="Unassembled WGS sequence"/>
</dbReference>
<evidence type="ECO:0000313" key="2">
    <source>
        <dbReference type="EMBL" id="GAA5042784.1"/>
    </source>
</evidence>
<protein>
    <recommendedName>
        <fullName evidence="1">Halobacterial output domain-containing protein</fullName>
    </recommendedName>
</protein>
<reference evidence="2 3" key="1">
    <citation type="journal article" date="2019" name="Int. J. Syst. Evol. Microbiol.">
        <title>The Global Catalogue of Microorganisms (GCM) 10K type strain sequencing project: providing services to taxonomists for standard genome sequencing and annotation.</title>
        <authorList>
            <consortium name="The Broad Institute Genomics Platform"/>
            <consortium name="The Broad Institute Genome Sequencing Center for Infectious Disease"/>
            <person name="Wu L."/>
            <person name="Ma J."/>
        </authorList>
    </citation>
    <scope>NUCLEOTIDE SEQUENCE [LARGE SCALE GENOMIC DNA]</scope>
    <source>
        <strain evidence="2 3">JCM 17504</strain>
    </source>
</reference>
<dbReference type="AlphaFoldDB" id="A0AAV3UCC4"/>
<dbReference type="Pfam" id="PF18545">
    <property type="entry name" value="HalOD1"/>
    <property type="match status" value="1"/>
</dbReference>
<dbReference type="EMBL" id="BAABKX010000001">
    <property type="protein sequence ID" value="GAA5042784.1"/>
    <property type="molecule type" value="Genomic_DNA"/>
</dbReference>
<comment type="caution">
    <text evidence="2">The sequence shown here is derived from an EMBL/GenBank/DDBJ whole genome shotgun (WGS) entry which is preliminary data.</text>
</comment>
<evidence type="ECO:0000259" key="1">
    <source>
        <dbReference type="Pfam" id="PF18545"/>
    </source>
</evidence>
<feature type="domain" description="Halobacterial output" evidence="1">
    <location>
        <begin position="37"/>
        <end position="105"/>
    </location>
</feature>
<gene>
    <name evidence="2" type="ORF">GCM10025751_06540</name>
</gene>
<name>A0AAV3UCC4_9EURY</name>
<proteinExistence type="predicted"/>